<evidence type="ECO:0000313" key="1">
    <source>
        <dbReference type="EMBL" id="OQR94442.1"/>
    </source>
</evidence>
<dbReference type="OrthoDB" id="77235at2759"/>
<keyword evidence="2" id="KW-1185">Reference proteome</keyword>
<name>A0A1V9Z933_ACHHY</name>
<organism evidence="1 2">
    <name type="scientific">Achlya hypogyna</name>
    <name type="common">Oomycete</name>
    <name type="synonym">Protoachlya hypogyna</name>
    <dbReference type="NCBI Taxonomy" id="1202772"/>
    <lineage>
        <taxon>Eukaryota</taxon>
        <taxon>Sar</taxon>
        <taxon>Stramenopiles</taxon>
        <taxon>Oomycota</taxon>
        <taxon>Saprolegniomycetes</taxon>
        <taxon>Saprolegniales</taxon>
        <taxon>Achlyaceae</taxon>
        <taxon>Achlya</taxon>
    </lineage>
</organism>
<sequence>MHAGRVARVAAFAVFAGALVTLVWSLLAVRRPAYYASLQADVAFDGHNVSVIKRCTLDACFSRCSAFGARCKAFVYRDATCVLKDTVGHRRFAPGAVSSLRTSANVTAPVLRAANASVAFATSEWAHPLPALAFGYLPSAAWLDEQVTGATAWPMHTFTLVESIGECAHLAASVHQPLFSYATATQQCIVFEYDASAQPTVAAYMRGVDGDVHFDAVPAAFLVADADDIVAPLADCQLLCRRQAATCAGYRVTDAGKCQLVAPVLQVPPVNASNNSIAAGWVHVPVRHHQVDGVRYVSLRGYTLGESPGTVSTAASLDACATAAATAGAQLFTFTPTSKRCVVTTLATVATVAVALVDYPASPVVHLRAAFPPGTVVPIATAVAGSVANCSRLCQVSRNECFGTTHDNATGLCTLFKAHRGASTVGWVAPTRLPTTVEAPTKAAFFVTAHQDDHELFMVGSFVASLGEPRTKTVVVYTTAGDLFGSLRWPGREQATLQGTTVGVEYFGLYDPRATITNVTVKGHSITRVAVGNAVHYCLRLPEAGAARFLDASFANASVSMAPVDKPAERYTSYAEVRGVVQAIMEREADGIPKVEFHTSEHGVNASVRGEADHQLHKLTGAMVASIVAAHPTWAKCAMVQFYFGYQKWSHAPDLEPATADFQRYLWLREFAGVMNPKNTTNGWDFHVKQLGRMYISRTLGSNTTSCLPLQ</sequence>
<dbReference type="EMBL" id="JNBR01000362">
    <property type="protein sequence ID" value="OQR94442.1"/>
    <property type="molecule type" value="Genomic_DNA"/>
</dbReference>
<dbReference type="Proteomes" id="UP000243579">
    <property type="component" value="Unassembled WGS sequence"/>
</dbReference>
<accession>A0A1V9Z933</accession>
<dbReference type="AlphaFoldDB" id="A0A1V9Z933"/>
<evidence type="ECO:0000313" key="2">
    <source>
        <dbReference type="Proteomes" id="UP000243579"/>
    </source>
</evidence>
<gene>
    <name evidence="1" type="ORF">ACHHYP_01287</name>
</gene>
<protein>
    <submittedName>
        <fullName evidence="1">Uncharacterized protein</fullName>
    </submittedName>
</protein>
<reference evidence="1 2" key="1">
    <citation type="journal article" date="2014" name="Genome Biol. Evol.">
        <title>The secreted proteins of Achlya hypogyna and Thraustotheca clavata identify the ancestral oomycete secretome and reveal gene acquisitions by horizontal gene transfer.</title>
        <authorList>
            <person name="Misner I."/>
            <person name="Blouin N."/>
            <person name="Leonard G."/>
            <person name="Richards T.A."/>
            <person name="Lane C.E."/>
        </authorList>
    </citation>
    <scope>NUCLEOTIDE SEQUENCE [LARGE SCALE GENOMIC DNA]</scope>
    <source>
        <strain evidence="1 2">ATCC 48635</strain>
    </source>
</reference>
<proteinExistence type="predicted"/>
<dbReference type="Gene3D" id="3.50.4.10">
    <property type="entry name" value="Hepatocyte Growth Factor"/>
    <property type="match status" value="1"/>
</dbReference>
<comment type="caution">
    <text evidence="1">The sequence shown here is derived from an EMBL/GenBank/DDBJ whole genome shotgun (WGS) entry which is preliminary data.</text>
</comment>